<dbReference type="GO" id="GO:0005615">
    <property type="term" value="C:extracellular space"/>
    <property type="evidence" value="ECO:0007669"/>
    <property type="project" value="TreeGrafter"/>
</dbReference>
<keyword evidence="2" id="KW-0325">Glycoprotein</keyword>
<evidence type="ECO:0000313" key="6">
    <source>
        <dbReference type="EMBL" id="KAK9852107.1"/>
    </source>
</evidence>
<evidence type="ECO:0000256" key="1">
    <source>
        <dbReference type="ARBA" id="ARBA00005988"/>
    </source>
</evidence>
<dbReference type="PANTHER" id="PTHR11532">
    <property type="entry name" value="PROTEASE M14 CARBOXYPEPTIDASE"/>
    <property type="match status" value="1"/>
</dbReference>
<dbReference type="Gene3D" id="3.40.630.10">
    <property type="entry name" value="Zn peptidases"/>
    <property type="match status" value="1"/>
</dbReference>
<dbReference type="InterPro" id="IPR050753">
    <property type="entry name" value="Peptidase_M14_domain"/>
</dbReference>
<dbReference type="Gene3D" id="2.60.40.1120">
    <property type="entry name" value="Carboxypeptidase-like, regulatory domain"/>
    <property type="match status" value="1"/>
</dbReference>
<dbReference type="GO" id="GO:0016485">
    <property type="term" value="P:protein processing"/>
    <property type="evidence" value="ECO:0007669"/>
    <property type="project" value="TreeGrafter"/>
</dbReference>
<dbReference type="GO" id="GO:0004181">
    <property type="term" value="F:metallocarboxypeptidase activity"/>
    <property type="evidence" value="ECO:0007669"/>
    <property type="project" value="InterPro"/>
</dbReference>
<dbReference type="Pfam" id="PF00246">
    <property type="entry name" value="Peptidase_M14"/>
    <property type="match status" value="1"/>
</dbReference>
<reference evidence="6 7" key="1">
    <citation type="journal article" date="2024" name="Nat. Commun.">
        <title>Phylogenomics reveals the evolutionary origins of lichenization in chlorophyte algae.</title>
        <authorList>
            <person name="Puginier C."/>
            <person name="Libourel C."/>
            <person name="Otte J."/>
            <person name="Skaloud P."/>
            <person name="Haon M."/>
            <person name="Grisel S."/>
            <person name="Petersen M."/>
            <person name="Berrin J.G."/>
            <person name="Delaux P.M."/>
            <person name="Dal Grande F."/>
            <person name="Keller J."/>
        </authorList>
    </citation>
    <scope>NUCLEOTIDE SEQUENCE [LARGE SCALE GENOMIC DNA]</scope>
    <source>
        <strain evidence="6 7">SAG 2523</strain>
    </source>
</reference>
<evidence type="ECO:0000256" key="3">
    <source>
        <dbReference type="PROSITE-ProRule" id="PRU01379"/>
    </source>
</evidence>
<comment type="caution">
    <text evidence="6">The sequence shown here is derived from an EMBL/GenBank/DDBJ whole genome shotgun (WGS) entry which is preliminary data.</text>
</comment>
<dbReference type="EMBL" id="JALJOV010001208">
    <property type="protein sequence ID" value="KAK9852107.1"/>
    <property type="molecule type" value="Genomic_DNA"/>
</dbReference>
<gene>
    <name evidence="6" type="ORF">WJX84_003546</name>
</gene>
<protein>
    <recommendedName>
        <fullName evidence="5">Peptidase M14 domain-containing protein</fullName>
    </recommendedName>
</protein>
<evidence type="ECO:0000256" key="2">
    <source>
        <dbReference type="ARBA" id="ARBA00023180"/>
    </source>
</evidence>
<organism evidence="6 7">
    <name type="scientific">Apatococcus fuscideae</name>
    <dbReference type="NCBI Taxonomy" id="2026836"/>
    <lineage>
        <taxon>Eukaryota</taxon>
        <taxon>Viridiplantae</taxon>
        <taxon>Chlorophyta</taxon>
        <taxon>core chlorophytes</taxon>
        <taxon>Trebouxiophyceae</taxon>
        <taxon>Chlorellales</taxon>
        <taxon>Chlorellaceae</taxon>
        <taxon>Apatococcus</taxon>
    </lineage>
</organism>
<feature type="transmembrane region" description="Helical" evidence="4">
    <location>
        <begin position="355"/>
        <end position="376"/>
    </location>
</feature>
<dbReference type="InterPro" id="IPR000834">
    <property type="entry name" value="Peptidase_M14"/>
</dbReference>
<keyword evidence="4" id="KW-0472">Membrane</keyword>
<dbReference type="GO" id="GO:0006518">
    <property type="term" value="P:peptide metabolic process"/>
    <property type="evidence" value="ECO:0007669"/>
    <property type="project" value="TreeGrafter"/>
</dbReference>
<accession>A0AAW1SRP8</accession>
<evidence type="ECO:0000313" key="7">
    <source>
        <dbReference type="Proteomes" id="UP001485043"/>
    </source>
</evidence>
<dbReference type="Proteomes" id="UP001485043">
    <property type="component" value="Unassembled WGS sequence"/>
</dbReference>
<feature type="domain" description="Peptidase M14" evidence="5">
    <location>
        <begin position="1"/>
        <end position="203"/>
    </location>
</feature>
<keyword evidence="7" id="KW-1185">Reference proteome</keyword>
<evidence type="ECO:0000259" key="5">
    <source>
        <dbReference type="PROSITE" id="PS52035"/>
    </source>
</evidence>
<sequence length="390" mass="42197">AEWLCEHYTTDARAARIVQDMHLFLVPTVNPDGFAAQTRGNSKGVDLNRDFPDPIYRGSLGLAANGSEQSETVDLMKWMRKRPFVASASFHEGAVVANYPFDGSANGSTMMNATGDDPMFQHLASAYANAHGSMAQSKKFRGGITNGAAWYPIWGGMQDWNYLALGCMELTLEISEAKSPSPDLLALLWQDNLPAMLALPIAAAFEGLRGFVHAASQRPVKAKTGEAEAEVGRPLAATIEVEGAAQWVKAGPYGDFYRPLPPGEYNVTASMAGYSPASALWSIPASPEVPSMLNFTLAPISQPFRGRKAAHADAARAAAEDYMAGQAAEGSDPMSLSPRIVRHAGNMQPHTYTSIMHRVAMLIFGLLAFFGIRHLYQRISSASSPEHRRH</sequence>
<dbReference type="CDD" id="cd11308">
    <property type="entry name" value="Peptidase_M14NE-CP-C_like"/>
    <property type="match status" value="1"/>
</dbReference>
<comment type="similarity">
    <text evidence="1 3">Belongs to the peptidase M14 family.</text>
</comment>
<keyword evidence="4" id="KW-1133">Transmembrane helix</keyword>
<evidence type="ECO:0000256" key="4">
    <source>
        <dbReference type="SAM" id="Phobius"/>
    </source>
</evidence>
<dbReference type="SUPFAM" id="SSF49464">
    <property type="entry name" value="Carboxypeptidase regulatory domain-like"/>
    <property type="match status" value="1"/>
</dbReference>
<feature type="non-terminal residue" evidence="6">
    <location>
        <position position="1"/>
    </location>
</feature>
<proteinExistence type="inferred from homology"/>
<dbReference type="InterPro" id="IPR008969">
    <property type="entry name" value="CarboxyPept-like_regulatory"/>
</dbReference>
<dbReference type="PROSITE" id="PS52035">
    <property type="entry name" value="PEPTIDASE_M14"/>
    <property type="match status" value="1"/>
</dbReference>
<name>A0AAW1SRP8_9CHLO</name>
<keyword evidence="4" id="KW-0812">Transmembrane</keyword>
<dbReference type="SUPFAM" id="SSF53187">
    <property type="entry name" value="Zn-dependent exopeptidases"/>
    <property type="match status" value="1"/>
</dbReference>
<feature type="active site" description="Proton donor/acceptor" evidence="3">
    <location>
        <position position="173"/>
    </location>
</feature>
<dbReference type="SMART" id="SM00631">
    <property type="entry name" value="Zn_pept"/>
    <property type="match status" value="1"/>
</dbReference>
<dbReference type="PANTHER" id="PTHR11532:SF57">
    <property type="entry name" value="CARBOXYPEPTIDASE D, B"/>
    <property type="match status" value="1"/>
</dbReference>
<dbReference type="GO" id="GO:0008270">
    <property type="term" value="F:zinc ion binding"/>
    <property type="evidence" value="ECO:0007669"/>
    <property type="project" value="InterPro"/>
</dbReference>
<dbReference type="AlphaFoldDB" id="A0AAW1SRP8"/>